<dbReference type="EMBL" id="JAPNTZ010000007">
    <property type="protein sequence ID" value="MCY1140789.1"/>
    <property type="molecule type" value="Genomic_DNA"/>
</dbReference>
<dbReference type="PROSITE" id="PS51892">
    <property type="entry name" value="SUBTILASE"/>
    <property type="match status" value="1"/>
</dbReference>
<keyword evidence="7" id="KW-1133">Transmembrane helix</keyword>
<feature type="compositionally biased region" description="Low complexity" evidence="6">
    <location>
        <begin position="281"/>
        <end position="295"/>
    </location>
</feature>
<keyword evidence="7" id="KW-0472">Membrane</keyword>
<keyword evidence="4 5" id="KW-0720">Serine protease</keyword>
<dbReference type="InterPro" id="IPR000209">
    <property type="entry name" value="Peptidase_S8/S53_dom"/>
</dbReference>
<accession>A0ABT4B2S2</accession>
<feature type="active site" description="Charge relay system" evidence="5">
    <location>
        <position position="24"/>
    </location>
</feature>
<reference evidence="9" key="1">
    <citation type="submission" date="2022-11" db="EMBL/GenBank/DDBJ databases">
        <authorList>
            <person name="Somphong A."/>
            <person name="Phongsopitanun W."/>
        </authorList>
    </citation>
    <scope>NUCLEOTIDE SEQUENCE</scope>
    <source>
        <strain evidence="9">Pm04-4</strain>
    </source>
</reference>
<keyword evidence="7" id="KW-0812">Transmembrane</keyword>
<evidence type="ECO:0000256" key="6">
    <source>
        <dbReference type="SAM" id="MobiDB-lite"/>
    </source>
</evidence>
<feature type="active site" description="Charge relay system" evidence="5">
    <location>
        <position position="212"/>
    </location>
</feature>
<feature type="region of interest" description="Disordered" evidence="6">
    <location>
        <begin position="275"/>
        <end position="295"/>
    </location>
</feature>
<dbReference type="PANTHER" id="PTHR43806:SF11">
    <property type="entry name" value="CEREVISIN-RELATED"/>
    <property type="match status" value="1"/>
</dbReference>
<evidence type="ECO:0000256" key="4">
    <source>
        <dbReference type="ARBA" id="ARBA00022825"/>
    </source>
</evidence>
<evidence type="ECO:0000256" key="7">
    <source>
        <dbReference type="SAM" id="Phobius"/>
    </source>
</evidence>
<dbReference type="InterPro" id="IPR036852">
    <property type="entry name" value="Peptidase_S8/S53_dom_sf"/>
</dbReference>
<dbReference type="InterPro" id="IPR015500">
    <property type="entry name" value="Peptidase_S8_subtilisin-rel"/>
</dbReference>
<keyword evidence="3 5" id="KW-0378">Hydrolase</keyword>
<dbReference type="SUPFAM" id="SSF52743">
    <property type="entry name" value="Subtilisin-like"/>
    <property type="match status" value="1"/>
</dbReference>
<organism evidence="9 10">
    <name type="scientific">Paractinoplanes pyxinae</name>
    <dbReference type="NCBI Taxonomy" id="2997416"/>
    <lineage>
        <taxon>Bacteria</taxon>
        <taxon>Bacillati</taxon>
        <taxon>Actinomycetota</taxon>
        <taxon>Actinomycetes</taxon>
        <taxon>Micromonosporales</taxon>
        <taxon>Micromonosporaceae</taxon>
        <taxon>Paractinoplanes</taxon>
    </lineage>
</organism>
<feature type="active site" description="Charge relay system" evidence="5">
    <location>
        <position position="58"/>
    </location>
</feature>
<keyword evidence="10" id="KW-1185">Reference proteome</keyword>
<comment type="similarity">
    <text evidence="1 5">Belongs to the peptidase S8 family.</text>
</comment>
<sequence length="343" mass="34429">MKSLNLSATRTISTGSGVTVAVLDSGSFPHPDIRKNLLAGSDQTSSHHRDGRSDNDGHGTRMAALIAGHGRGTTRGIQGIAPSAKVLPVVITADGRGHADLMARGVAWASSQKAQIINISGVAGPGFELQDAIDEALDDDIVVVAAVGNTSSDAIINYPAAFDGVLAVGATGRDGDYSSSSVKDEKVQICAPGVDIISAQPPDRYGSATGTSDSTAIASGAAALIRAKFPNLSAKEVVHRLTATADDIGPPGRDDECGFGRLNIVKALTADVPPLEGGGNASSAPTSGASSAAGAVRPEFASPGAAAASEPASSNNGWLWGGLAGVIAAVGVVVGLVLRRRRT</sequence>
<dbReference type="PRINTS" id="PR00723">
    <property type="entry name" value="SUBTILISIN"/>
</dbReference>
<feature type="region of interest" description="Disordered" evidence="6">
    <location>
        <begin position="37"/>
        <end position="60"/>
    </location>
</feature>
<evidence type="ECO:0000259" key="8">
    <source>
        <dbReference type="Pfam" id="PF00082"/>
    </source>
</evidence>
<evidence type="ECO:0000313" key="9">
    <source>
        <dbReference type="EMBL" id="MCY1140789.1"/>
    </source>
</evidence>
<dbReference type="InterPro" id="IPR050131">
    <property type="entry name" value="Peptidase_S8_subtilisin-like"/>
</dbReference>
<dbReference type="Proteomes" id="UP001151002">
    <property type="component" value="Unassembled WGS sequence"/>
</dbReference>
<keyword evidence="2 5" id="KW-0645">Protease</keyword>
<proteinExistence type="inferred from homology"/>
<comment type="caution">
    <text evidence="9">The sequence shown here is derived from an EMBL/GenBank/DDBJ whole genome shotgun (WGS) entry which is preliminary data.</text>
</comment>
<feature type="domain" description="Peptidase S8/S53" evidence="8">
    <location>
        <begin position="15"/>
        <end position="260"/>
    </location>
</feature>
<feature type="compositionally biased region" description="Basic and acidic residues" evidence="6">
    <location>
        <begin position="45"/>
        <end position="59"/>
    </location>
</feature>
<dbReference type="PANTHER" id="PTHR43806">
    <property type="entry name" value="PEPTIDASE S8"/>
    <property type="match status" value="1"/>
</dbReference>
<evidence type="ECO:0000256" key="2">
    <source>
        <dbReference type="ARBA" id="ARBA00022670"/>
    </source>
</evidence>
<evidence type="ECO:0000256" key="5">
    <source>
        <dbReference type="PROSITE-ProRule" id="PRU01240"/>
    </source>
</evidence>
<evidence type="ECO:0000256" key="1">
    <source>
        <dbReference type="ARBA" id="ARBA00011073"/>
    </source>
</evidence>
<protein>
    <submittedName>
        <fullName evidence="9">S8 family serine peptidase</fullName>
    </submittedName>
</protein>
<evidence type="ECO:0000256" key="3">
    <source>
        <dbReference type="ARBA" id="ARBA00022801"/>
    </source>
</evidence>
<dbReference type="RefSeq" id="WP_267565136.1">
    <property type="nucleotide sequence ID" value="NZ_JAPNTZ010000007.1"/>
</dbReference>
<gene>
    <name evidence="9" type="ORF">OWR29_22560</name>
</gene>
<name>A0ABT4B2S2_9ACTN</name>
<feature type="transmembrane region" description="Helical" evidence="7">
    <location>
        <begin position="318"/>
        <end position="338"/>
    </location>
</feature>
<dbReference type="Pfam" id="PF00082">
    <property type="entry name" value="Peptidase_S8"/>
    <property type="match status" value="1"/>
</dbReference>
<dbReference type="Gene3D" id="3.40.50.200">
    <property type="entry name" value="Peptidase S8/S53 domain"/>
    <property type="match status" value="1"/>
</dbReference>
<evidence type="ECO:0000313" key="10">
    <source>
        <dbReference type="Proteomes" id="UP001151002"/>
    </source>
</evidence>